<dbReference type="Proteomes" id="UP001255416">
    <property type="component" value="Unassembled WGS sequence"/>
</dbReference>
<evidence type="ECO:0008006" key="3">
    <source>
        <dbReference type="Google" id="ProtNLM"/>
    </source>
</evidence>
<evidence type="ECO:0000313" key="2">
    <source>
        <dbReference type="Proteomes" id="UP001255416"/>
    </source>
</evidence>
<evidence type="ECO:0000313" key="1">
    <source>
        <dbReference type="EMBL" id="MDU9006520.1"/>
    </source>
</evidence>
<proteinExistence type="predicted"/>
<dbReference type="RefSeq" id="WP_316781648.1">
    <property type="nucleotide sequence ID" value="NZ_JASMWN010000025.1"/>
</dbReference>
<accession>A0ABU3VKL0</accession>
<gene>
    <name evidence="1" type="ORF">QO231_22040</name>
</gene>
<sequence length="42" mass="4762">MPLRHAEIAETDLAEEILRCCDRFEFAATWRADPEVAALVDS</sequence>
<reference evidence="2" key="1">
    <citation type="submission" date="2023-05" db="EMBL/GenBank/DDBJ databases">
        <title>Sedimentitalea sp. nov. JM2-8.</title>
        <authorList>
            <person name="Huang J."/>
        </authorList>
    </citation>
    <scope>NUCLEOTIDE SEQUENCE [LARGE SCALE GENOMIC DNA]</scope>
    <source>
        <strain evidence="2">KHS03</strain>
    </source>
</reference>
<dbReference type="EMBL" id="JASMWN010000025">
    <property type="protein sequence ID" value="MDU9006520.1"/>
    <property type="molecule type" value="Genomic_DNA"/>
</dbReference>
<protein>
    <recommendedName>
        <fullName evidence="3">GNAT family N-acetyltransferase</fullName>
    </recommendedName>
</protein>
<comment type="caution">
    <text evidence="1">The sequence shown here is derived from an EMBL/GenBank/DDBJ whole genome shotgun (WGS) entry which is preliminary data.</text>
</comment>
<name>A0ABU3VKL0_9RHOB</name>
<keyword evidence="2" id="KW-1185">Reference proteome</keyword>
<organism evidence="1 2">
    <name type="scientific">Sedimentitalea todarodis</name>
    <dbReference type="NCBI Taxonomy" id="1631240"/>
    <lineage>
        <taxon>Bacteria</taxon>
        <taxon>Pseudomonadati</taxon>
        <taxon>Pseudomonadota</taxon>
        <taxon>Alphaproteobacteria</taxon>
        <taxon>Rhodobacterales</taxon>
        <taxon>Paracoccaceae</taxon>
        <taxon>Sedimentitalea</taxon>
    </lineage>
</organism>